<dbReference type="GO" id="GO:0000462">
    <property type="term" value="P:maturation of SSU-rRNA from tricistronic rRNA transcript (SSU-rRNA, 5.8S rRNA, LSU-rRNA)"/>
    <property type="evidence" value="ECO:0007669"/>
    <property type="project" value="TreeGrafter"/>
</dbReference>
<comment type="subunit">
    <text evidence="7">Part of the small subunit (SSU) processome, composed of more than 70 proteins and the RNA chaperone small nucleolar RNA (snoRNA) U3. Interacts with DDX21, NCL, NOP2 and EBNA1BP2.</text>
</comment>
<proteinExistence type="predicted"/>
<dbReference type="InterPro" id="IPR012952">
    <property type="entry name" value="BING4_C_dom"/>
</dbReference>
<evidence type="ECO:0000256" key="6">
    <source>
        <dbReference type="ARBA" id="ARBA00059061"/>
    </source>
</evidence>
<keyword evidence="5" id="KW-0539">Nucleus</keyword>
<dbReference type="Gene3D" id="2.130.10.10">
    <property type="entry name" value="YVTN repeat-like/Quinoprotein amine dehydrogenase"/>
    <property type="match status" value="1"/>
</dbReference>
<dbReference type="FunFam" id="2.130.10.10:FF:000128">
    <property type="entry name" value="WD repeat domain 46"/>
    <property type="match status" value="1"/>
</dbReference>
<comment type="caution">
    <text evidence="12">The sequence shown here is derived from an EMBL/GenBank/DDBJ whole genome shotgun (WGS) entry which is preliminary data.</text>
</comment>
<evidence type="ECO:0000256" key="8">
    <source>
        <dbReference type="ARBA" id="ARBA00070552"/>
    </source>
</evidence>
<dbReference type="PANTHER" id="PTHR14085:SF3">
    <property type="entry name" value="WD REPEAT-CONTAINING PROTEIN 46"/>
    <property type="match status" value="1"/>
</dbReference>
<dbReference type="Pfam" id="PF00400">
    <property type="entry name" value="WD40"/>
    <property type="match status" value="1"/>
</dbReference>
<evidence type="ECO:0000256" key="4">
    <source>
        <dbReference type="ARBA" id="ARBA00022737"/>
    </source>
</evidence>
<evidence type="ECO:0000256" key="1">
    <source>
        <dbReference type="ARBA" id="ARBA00004604"/>
    </source>
</evidence>
<keyword evidence="3 9" id="KW-0853">WD repeat</keyword>
<dbReference type="PROSITE" id="PS50082">
    <property type="entry name" value="WD_REPEATS_2"/>
    <property type="match status" value="1"/>
</dbReference>
<dbReference type="SMART" id="SM01033">
    <property type="entry name" value="BING4CT"/>
    <property type="match status" value="1"/>
</dbReference>
<sequence>MHSLGKPSMEAQGGPEGKQEKKKKSKNVKRYWEGTLEKEPGSAAPEPKKPKEDEVAGVNVAQKRKKKKKKNRLQEQIAAPGKELISGKVDPFPGPAPVPPEKVKKFERGKKPVLSQVSNRRLKHELTTLESKVELAKKQAARFDMLLPEEAGFLEGDEGEDTCTIQQQDIAEAVDITSGSKYFNLVLNQFGPYRVNYSRNGRHLLLGGRRGHVAAIDWNSKQLTCEMNVMESVNDIRWLHTENMFAVAQKKWLYIYDNLGVELHCVKKFNDVLRLEFLPYHFLLATCSATGFLQYLDISIGKEVAAICTKSGRLDVMAQNPYNAIIHLGHHNGTVSLWSPNLREPLVKMLCHRGPVRALAIEKTGTYMATAGLDRKLKVYDIRSYKPLHTYLIPGGAGHLAFSQSGLLAAASGNVVQVYKDIHLKPPKQPYMTHALRQGVHGLQFCPYEDVLGIGHGEGFTSMLVPGAGEANFDALESNPFQSKKQRQEWEVKALLEKVQPELITLDPLKLGEVDFLTMEQKHQEKVERLGYDPLAKEKFEPKHKKKGRSSTGNLLKRKKKVAHEEQRVLIRNALQEKEEHEARQKQSEKTEIHVKKSTLDRFHK</sequence>
<feature type="repeat" description="WD" evidence="9">
    <location>
        <begin position="349"/>
        <end position="390"/>
    </location>
</feature>
<evidence type="ECO:0000256" key="3">
    <source>
        <dbReference type="ARBA" id="ARBA00022574"/>
    </source>
</evidence>
<feature type="compositionally biased region" description="Basic residues" evidence="10">
    <location>
        <begin position="62"/>
        <end position="71"/>
    </location>
</feature>
<organism evidence="12 13">
    <name type="scientific">Pleurodeles waltl</name>
    <name type="common">Iberian ribbed newt</name>
    <dbReference type="NCBI Taxonomy" id="8319"/>
    <lineage>
        <taxon>Eukaryota</taxon>
        <taxon>Metazoa</taxon>
        <taxon>Chordata</taxon>
        <taxon>Craniata</taxon>
        <taxon>Vertebrata</taxon>
        <taxon>Euteleostomi</taxon>
        <taxon>Amphibia</taxon>
        <taxon>Batrachia</taxon>
        <taxon>Caudata</taxon>
        <taxon>Salamandroidea</taxon>
        <taxon>Salamandridae</taxon>
        <taxon>Pleurodelinae</taxon>
        <taxon>Pleurodeles</taxon>
    </lineage>
</organism>
<gene>
    <name evidence="12" type="ORF">NDU88_012934</name>
</gene>
<feature type="compositionally biased region" description="Basic and acidic residues" evidence="10">
    <location>
        <begin position="30"/>
        <end position="54"/>
    </location>
</feature>
<comment type="subcellular location">
    <subcellularLocation>
        <location evidence="1">Nucleus</location>
        <location evidence="1">Nucleolus</location>
    </subcellularLocation>
</comment>
<dbReference type="InterPro" id="IPR036322">
    <property type="entry name" value="WD40_repeat_dom_sf"/>
</dbReference>
<dbReference type="EMBL" id="JANPWB010000010">
    <property type="protein sequence ID" value="KAJ1146670.1"/>
    <property type="molecule type" value="Genomic_DNA"/>
</dbReference>
<reference evidence="12" key="1">
    <citation type="journal article" date="2022" name="bioRxiv">
        <title>Sequencing and chromosome-scale assembly of the giantPleurodeles waltlgenome.</title>
        <authorList>
            <person name="Brown T."/>
            <person name="Elewa A."/>
            <person name="Iarovenko S."/>
            <person name="Subramanian E."/>
            <person name="Araus A.J."/>
            <person name="Petzold A."/>
            <person name="Susuki M."/>
            <person name="Suzuki K.-i.T."/>
            <person name="Hayashi T."/>
            <person name="Toyoda A."/>
            <person name="Oliveira C."/>
            <person name="Osipova E."/>
            <person name="Leigh N.D."/>
            <person name="Simon A."/>
            <person name="Yun M.H."/>
        </authorList>
    </citation>
    <scope>NUCLEOTIDE SEQUENCE</scope>
    <source>
        <strain evidence="12">20211129_DDA</strain>
        <tissue evidence="12">Liver</tissue>
    </source>
</reference>
<evidence type="ECO:0000313" key="13">
    <source>
        <dbReference type="Proteomes" id="UP001066276"/>
    </source>
</evidence>
<evidence type="ECO:0000313" key="12">
    <source>
        <dbReference type="EMBL" id="KAJ1146670.1"/>
    </source>
</evidence>
<feature type="domain" description="BING4 C-terminal" evidence="11">
    <location>
        <begin position="430"/>
        <end position="508"/>
    </location>
</feature>
<name>A0AAV7R354_PLEWA</name>
<keyword evidence="13" id="KW-1185">Reference proteome</keyword>
<protein>
    <recommendedName>
        <fullName evidence="8">WD repeat-containing protein 46</fullName>
    </recommendedName>
</protein>
<evidence type="ECO:0000259" key="11">
    <source>
        <dbReference type="SMART" id="SM01033"/>
    </source>
</evidence>
<dbReference type="Proteomes" id="UP001066276">
    <property type="component" value="Chromosome 6"/>
</dbReference>
<feature type="region of interest" description="Disordered" evidence="10">
    <location>
        <begin position="1"/>
        <end position="100"/>
    </location>
</feature>
<dbReference type="InterPro" id="IPR040315">
    <property type="entry name" value="WDR46/Utp7"/>
</dbReference>
<evidence type="ECO:0000256" key="7">
    <source>
        <dbReference type="ARBA" id="ARBA00064570"/>
    </source>
</evidence>
<dbReference type="Pfam" id="PF08149">
    <property type="entry name" value="BING4CT"/>
    <property type="match status" value="1"/>
</dbReference>
<dbReference type="GO" id="GO:0030686">
    <property type="term" value="C:90S preribosome"/>
    <property type="evidence" value="ECO:0007669"/>
    <property type="project" value="TreeGrafter"/>
</dbReference>
<dbReference type="PANTHER" id="PTHR14085">
    <property type="entry name" value="WD-REPEAT PROTEIN BING4"/>
    <property type="match status" value="1"/>
</dbReference>
<dbReference type="GO" id="GO:0032040">
    <property type="term" value="C:small-subunit processome"/>
    <property type="evidence" value="ECO:0007669"/>
    <property type="project" value="TreeGrafter"/>
</dbReference>
<keyword evidence="4" id="KW-0677">Repeat</keyword>
<evidence type="ECO:0000256" key="5">
    <source>
        <dbReference type="ARBA" id="ARBA00023242"/>
    </source>
</evidence>
<dbReference type="InterPro" id="IPR015943">
    <property type="entry name" value="WD40/YVTN_repeat-like_dom_sf"/>
</dbReference>
<accession>A0AAV7R354</accession>
<keyword evidence="2" id="KW-0597">Phosphoprotein</keyword>
<feature type="region of interest" description="Disordered" evidence="10">
    <location>
        <begin position="539"/>
        <end position="605"/>
    </location>
</feature>
<evidence type="ECO:0000256" key="10">
    <source>
        <dbReference type="SAM" id="MobiDB-lite"/>
    </source>
</evidence>
<evidence type="ECO:0000256" key="9">
    <source>
        <dbReference type="PROSITE-ProRule" id="PRU00221"/>
    </source>
</evidence>
<dbReference type="SUPFAM" id="SSF50978">
    <property type="entry name" value="WD40 repeat-like"/>
    <property type="match status" value="1"/>
</dbReference>
<evidence type="ECO:0000256" key="2">
    <source>
        <dbReference type="ARBA" id="ARBA00022553"/>
    </source>
</evidence>
<feature type="compositionally biased region" description="Basic and acidic residues" evidence="10">
    <location>
        <begin position="563"/>
        <end position="605"/>
    </location>
</feature>
<dbReference type="AlphaFoldDB" id="A0AAV7R354"/>
<dbReference type="SMART" id="SM00320">
    <property type="entry name" value="WD40"/>
    <property type="match status" value="4"/>
</dbReference>
<dbReference type="InterPro" id="IPR001680">
    <property type="entry name" value="WD40_rpt"/>
</dbReference>
<comment type="function">
    <text evidence="6">Scaffold component of the nucleolar structure. Required for localization of DDX21 and NCL to the granular compartment of the nucleolus. Part of the small subunit (SSU) processome, first precursor of the small eukaryotic ribosomal subunit. During the assembly of the SSU processome in the nucleolus, many ribosome biogenesis factors, an RNA chaperone and ribosomal proteins associate with the nascent pre-rRNA and work in concert to generate RNA folding, modifications, rearrangements and cleavage as well as targeted degradation of pre-ribosomal RNA by the RNA exosome.</text>
</comment>
<feature type="compositionally biased region" description="Basic residues" evidence="10">
    <location>
        <begin position="20"/>
        <end position="29"/>
    </location>
</feature>